<dbReference type="OrthoDB" id="3268736at2759"/>
<name>S8FYH8_FOMSC</name>
<keyword evidence="1" id="KW-0732">Signal</keyword>
<dbReference type="InParanoid" id="S8FYH8"/>
<dbReference type="AlphaFoldDB" id="S8FYH8"/>
<gene>
    <name evidence="2" type="ORF">FOMPIDRAFT_1110542</name>
</gene>
<reference evidence="2 3" key="1">
    <citation type="journal article" date="2012" name="Science">
        <title>The Paleozoic origin of enzymatic lignin decomposition reconstructed from 31 fungal genomes.</title>
        <authorList>
            <person name="Floudas D."/>
            <person name="Binder M."/>
            <person name="Riley R."/>
            <person name="Barry K."/>
            <person name="Blanchette R.A."/>
            <person name="Henrissat B."/>
            <person name="Martinez A.T."/>
            <person name="Otillar R."/>
            <person name="Spatafora J.W."/>
            <person name="Yadav J.S."/>
            <person name="Aerts A."/>
            <person name="Benoit I."/>
            <person name="Boyd A."/>
            <person name="Carlson A."/>
            <person name="Copeland A."/>
            <person name="Coutinho P.M."/>
            <person name="de Vries R.P."/>
            <person name="Ferreira P."/>
            <person name="Findley K."/>
            <person name="Foster B."/>
            <person name="Gaskell J."/>
            <person name="Glotzer D."/>
            <person name="Gorecki P."/>
            <person name="Heitman J."/>
            <person name="Hesse C."/>
            <person name="Hori C."/>
            <person name="Igarashi K."/>
            <person name="Jurgens J.A."/>
            <person name="Kallen N."/>
            <person name="Kersten P."/>
            <person name="Kohler A."/>
            <person name="Kuees U."/>
            <person name="Kumar T.K.A."/>
            <person name="Kuo A."/>
            <person name="LaButti K."/>
            <person name="Larrondo L.F."/>
            <person name="Lindquist E."/>
            <person name="Ling A."/>
            <person name="Lombard V."/>
            <person name="Lucas S."/>
            <person name="Lundell T."/>
            <person name="Martin R."/>
            <person name="McLaughlin D.J."/>
            <person name="Morgenstern I."/>
            <person name="Morin E."/>
            <person name="Murat C."/>
            <person name="Nagy L.G."/>
            <person name="Nolan M."/>
            <person name="Ohm R.A."/>
            <person name="Patyshakuliyeva A."/>
            <person name="Rokas A."/>
            <person name="Ruiz-Duenas F.J."/>
            <person name="Sabat G."/>
            <person name="Salamov A."/>
            <person name="Samejima M."/>
            <person name="Schmutz J."/>
            <person name="Slot J.C."/>
            <person name="St John F."/>
            <person name="Stenlid J."/>
            <person name="Sun H."/>
            <person name="Sun S."/>
            <person name="Syed K."/>
            <person name="Tsang A."/>
            <person name="Wiebenga A."/>
            <person name="Young D."/>
            <person name="Pisabarro A."/>
            <person name="Eastwood D.C."/>
            <person name="Martin F."/>
            <person name="Cullen D."/>
            <person name="Grigoriev I.V."/>
            <person name="Hibbett D.S."/>
        </authorList>
    </citation>
    <scope>NUCLEOTIDE SEQUENCE</scope>
    <source>
        <strain evidence="3">FP-58527</strain>
    </source>
</reference>
<dbReference type="Proteomes" id="UP000015241">
    <property type="component" value="Unassembled WGS sequence"/>
</dbReference>
<accession>S8FYH8</accession>
<feature type="signal peptide" evidence="1">
    <location>
        <begin position="1"/>
        <end position="25"/>
    </location>
</feature>
<evidence type="ECO:0000256" key="1">
    <source>
        <dbReference type="SAM" id="SignalP"/>
    </source>
</evidence>
<dbReference type="HOGENOM" id="CLU_081164_2_0_1"/>
<organism evidence="2 3">
    <name type="scientific">Fomitopsis schrenkii</name>
    <name type="common">Brown rot fungus</name>
    <dbReference type="NCBI Taxonomy" id="2126942"/>
    <lineage>
        <taxon>Eukaryota</taxon>
        <taxon>Fungi</taxon>
        <taxon>Dikarya</taxon>
        <taxon>Basidiomycota</taxon>
        <taxon>Agaricomycotina</taxon>
        <taxon>Agaricomycetes</taxon>
        <taxon>Polyporales</taxon>
        <taxon>Fomitopsis</taxon>
    </lineage>
</organism>
<keyword evidence="3" id="KW-1185">Reference proteome</keyword>
<sequence length="179" mass="19692">MFSPCFPLICWSTLIFILLLQHSYATATNRIIDDYYGDSVTGRLPAYSGSWNYGPTCSGCSAHPNANSTFNASWHDATSNLTIPNTITLTFNGTAIWVYGIMLNSMPPPIVTFTNISFALDGAAAGTFVHAPDPETELPEYNVTIYSKTGLQNGEHMLVMTMIQDPDPSILLFDWAMYT</sequence>
<dbReference type="EMBL" id="KE504122">
    <property type="protein sequence ID" value="EPT06136.1"/>
    <property type="molecule type" value="Genomic_DNA"/>
</dbReference>
<dbReference type="Gene3D" id="2.60.120.260">
    <property type="entry name" value="Galactose-binding domain-like"/>
    <property type="match status" value="1"/>
</dbReference>
<evidence type="ECO:0000313" key="3">
    <source>
        <dbReference type="Proteomes" id="UP000015241"/>
    </source>
</evidence>
<proteinExistence type="predicted"/>
<feature type="chain" id="PRO_5004551487" evidence="1">
    <location>
        <begin position="26"/>
        <end position="179"/>
    </location>
</feature>
<dbReference type="eggNOG" id="ENOG502SP6Y">
    <property type="taxonomic scope" value="Eukaryota"/>
</dbReference>
<protein>
    <submittedName>
        <fullName evidence="2">Uncharacterized protein</fullName>
    </submittedName>
</protein>
<evidence type="ECO:0000313" key="2">
    <source>
        <dbReference type="EMBL" id="EPT06136.1"/>
    </source>
</evidence>